<protein>
    <recommendedName>
        <fullName evidence="12">HD domain-containing protein</fullName>
    </recommendedName>
</protein>
<dbReference type="InterPro" id="IPR050264">
    <property type="entry name" value="Bact_CCA-adding_enz_type3_sf"/>
</dbReference>
<evidence type="ECO:0000259" key="10">
    <source>
        <dbReference type="Pfam" id="PF12627"/>
    </source>
</evidence>
<evidence type="ECO:0000256" key="5">
    <source>
        <dbReference type="ARBA" id="ARBA00022723"/>
    </source>
</evidence>
<dbReference type="CDD" id="cd05398">
    <property type="entry name" value="NT_ClassII-CCAase"/>
    <property type="match status" value="1"/>
</dbReference>
<dbReference type="CDD" id="cd00077">
    <property type="entry name" value="HDc"/>
    <property type="match status" value="1"/>
</dbReference>
<dbReference type="PANTHER" id="PTHR46173:SF1">
    <property type="entry name" value="CCA TRNA NUCLEOTIDYLTRANSFERASE 1, MITOCHONDRIAL"/>
    <property type="match status" value="1"/>
</dbReference>
<keyword evidence="7" id="KW-0460">Magnesium</keyword>
<keyword evidence="3" id="KW-0819">tRNA processing</keyword>
<dbReference type="InterPro" id="IPR003607">
    <property type="entry name" value="HD/PDEase_dom"/>
</dbReference>
<dbReference type="Gene3D" id="1.10.3090.10">
    <property type="entry name" value="cca-adding enzyme, domain 2"/>
    <property type="match status" value="1"/>
</dbReference>
<feature type="domain" description="Poly A polymerase head" evidence="8">
    <location>
        <begin position="19"/>
        <end position="141"/>
    </location>
</feature>
<sequence length="335" mass="39483">MTETTKNIYNEVKKIIDPLYLVGGSIRDVLLGIEPKDYDFCTPHLPEEIEQKIRDVKRRPYLTGKRFGTLGVKIDGQLIEITTFRTEVYEKNNRKPKVEFVKDISTDLSRRDFGINAIAWRDGKLIDPFGGRLDILERKIRAVGNASHRIKEDPLRMLRCARFISQFGFEVDHYLECTIKKYSYKILHISKERWMQELDKLLLGKEPLIALDFLMEMKLLNYMIPELSLQNGYDQNSPYHKYNLWKHTLKVVDATPKDINLRWAALLHDIAKPFVRTDKKDRSNYIRHDFLGGEIIEKTARYLKWSNERREKVKELVVNHLAIGNELRKYDNEGK</sequence>
<dbReference type="GO" id="GO:0000049">
    <property type="term" value="F:tRNA binding"/>
    <property type="evidence" value="ECO:0007669"/>
    <property type="project" value="TreeGrafter"/>
</dbReference>
<keyword evidence="6" id="KW-0547">Nucleotide-binding</keyword>
<dbReference type="PANTHER" id="PTHR46173">
    <property type="entry name" value="CCA TRNA NUCLEOTIDYLTRANSFERASE 1, MITOCHONDRIAL"/>
    <property type="match status" value="1"/>
</dbReference>
<dbReference type="InterPro" id="IPR032828">
    <property type="entry name" value="PolyA_RNA-bd"/>
</dbReference>
<dbReference type="GO" id="GO:0008033">
    <property type="term" value="P:tRNA processing"/>
    <property type="evidence" value="ECO:0007669"/>
    <property type="project" value="UniProtKB-KW"/>
</dbReference>
<accession>A0A0F9FY70</accession>
<dbReference type="AlphaFoldDB" id="A0A0F9FY70"/>
<comment type="cofactor">
    <cofactor evidence="1">
        <name>Mg(2+)</name>
        <dbReference type="ChEBI" id="CHEBI:18420"/>
    </cofactor>
</comment>
<evidence type="ECO:0008006" key="12">
    <source>
        <dbReference type="Google" id="ProtNLM"/>
    </source>
</evidence>
<proteinExistence type="predicted"/>
<keyword evidence="4" id="KW-0548">Nucleotidyltransferase</keyword>
<evidence type="ECO:0000256" key="1">
    <source>
        <dbReference type="ARBA" id="ARBA00001946"/>
    </source>
</evidence>
<evidence type="ECO:0000256" key="4">
    <source>
        <dbReference type="ARBA" id="ARBA00022695"/>
    </source>
</evidence>
<evidence type="ECO:0000256" key="3">
    <source>
        <dbReference type="ARBA" id="ARBA00022694"/>
    </source>
</evidence>
<dbReference type="SUPFAM" id="SSF81301">
    <property type="entry name" value="Nucleotidyltransferase"/>
    <property type="match status" value="1"/>
</dbReference>
<dbReference type="InterPro" id="IPR002646">
    <property type="entry name" value="PolA_pol_head_dom"/>
</dbReference>
<feature type="domain" description="tRNA nucleotidyltransferase/poly(A) polymerase RNA and SrmB- binding" evidence="10">
    <location>
        <begin position="168"/>
        <end position="227"/>
    </location>
</feature>
<dbReference type="Pfam" id="PF01743">
    <property type="entry name" value="PolyA_pol"/>
    <property type="match status" value="1"/>
</dbReference>
<dbReference type="InterPro" id="IPR043519">
    <property type="entry name" value="NT_sf"/>
</dbReference>
<evidence type="ECO:0000256" key="7">
    <source>
        <dbReference type="ARBA" id="ARBA00022842"/>
    </source>
</evidence>
<name>A0A0F9FY70_9ZZZZ</name>
<organism evidence="11">
    <name type="scientific">marine sediment metagenome</name>
    <dbReference type="NCBI Taxonomy" id="412755"/>
    <lineage>
        <taxon>unclassified sequences</taxon>
        <taxon>metagenomes</taxon>
        <taxon>ecological metagenomes</taxon>
    </lineage>
</organism>
<comment type="caution">
    <text evidence="11">The sequence shown here is derived from an EMBL/GenBank/DDBJ whole genome shotgun (WGS) entry which is preliminary data.</text>
</comment>
<dbReference type="EMBL" id="LAZR01019778">
    <property type="protein sequence ID" value="KKL91263.1"/>
    <property type="molecule type" value="Genomic_DNA"/>
</dbReference>
<dbReference type="Gene3D" id="3.30.460.10">
    <property type="entry name" value="Beta Polymerase, domain 2"/>
    <property type="match status" value="1"/>
</dbReference>
<dbReference type="InterPro" id="IPR006674">
    <property type="entry name" value="HD_domain"/>
</dbReference>
<evidence type="ECO:0000313" key="11">
    <source>
        <dbReference type="EMBL" id="KKL91263.1"/>
    </source>
</evidence>
<dbReference type="SUPFAM" id="SSF81891">
    <property type="entry name" value="Poly A polymerase C-terminal region-like"/>
    <property type="match status" value="1"/>
</dbReference>
<evidence type="ECO:0000259" key="8">
    <source>
        <dbReference type="Pfam" id="PF01743"/>
    </source>
</evidence>
<keyword evidence="2" id="KW-0808">Transferase</keyword>
<evidence type="ECO:0000256" key="2">
    <source>
        <dbReference type="ARBA" id="ARBA00022679"/>
    </source>
</evidence>
<dbReference type="Pfam" id="PF01966">
    <property type="entry name" value="HD"/>
    <property type="match status" value="1"/>
</dbReference>
<dbReference type="GO" id="GO:0000166">
    <property type="term" value="F:nucleotide binding"/>
    <property type="evidence" value="ECO:0007669"/>
    <property type="project" value="UniProtKB-KW"/>
</dbReference>
<evidence type="ECO:0000259" key="9">
    <source>
        <dbReference type="Pfam" id="PF01966"/>
    </source>
</evidence>
<dbReference type="GO" id="GO:0046872">
    <property type="term" value="F:metal ion binding"/>
    <property type="evidence" value="ECO:0007669"/>
    <property type="project" value="UniProtKB-KW"/>
</dbReference>
<feature type="domain" description="HD" evidence="9">
    <location>
        <begin position="258"/>
        <end position="322"/>
    </location>
</feature>
<evidence type="ECO:0000256" key="6">
    <source>
        <dbReference type="ARBA" id="ARBA00022741"/>
    </source>
</evidence>
<dbReference type="GO" id="GO:0016779">
    <property type="term" value="F:nucleotidyltransferase activity"/>
    <property type="evidence" value="ECO:0007669"/>
    <property type="project" value="UniProtKB-KW"/>
</dbReference>
<reference evidence="11" key="1">
    <citation type="journal article" date="2015" name="Nature">
        <title>Complex archaea that bridge the gap between prokaryotes and eukaryotes.</title>
        <authorList>
            <person name="Spang A."/>
            <person name="Saw J.H."/>
            <person name="Jorgensen S.L."/>
            <person name="Zaremba-Niedzwiedzka K."/>
            <person name="Martijn J."/>
            <person name="Lind A.E."/>
            <person name="van Eijk R."/>
            <person name="Schleper C."/>
            <person name="Guy L."/>
            <person name="Ettema T.J."/>
        </authorList>
    </citation>
    <scope>NUCLEOTIDE SEQUENCE</scope>
</reference>
<gene>
    <name evidence="11" type="ORF">LCGC14_1896450</name>
</gene>
<dbReference type="Pfam" id="PF12627">
    <property type="entry name" value="PolyA_pol_RNAbd"/>
    <property type="match status" value="1"/>
</dbReference>
<keyword evidence="5" id="KW-0479">Metal-binding</keyword>